<name>A0ABT4PTR4_9MYCO</name>
<comment type="caution">
    <text evidence="2">The sequence shown here is derived from an EMBL/GenBank/DDBJ whole genome shotgun (WGS) entry which is preliminary data.</text>
</comment>
<dbReference type="SUPFAM" id="SSF52091">
    <property type="entry name" value="SpoIIaa-like"/>
    <property type="match status" value="1"/>
</dbReference>
<dbReference type="Pfam" id="PF01740">
    <property type="entry name" value="STAS"/>
    <property type="match status" value="1"/>
</dbReference>
<dbReference type="CDD" id="cd07043">
    <property type="entry name" value="STAS_anti-anti-sigma_factors"/>
    <property type="match status" value="1"/>
</dbReference>
<organism evidence="2 3">
    <name type="scientific">Mycobacterium hippophais</name>
    <dbReference type="NCBI Taxonomy" id="3016340"/>
    <lineage>
        <taxon>Bacteria</taxon>
        <taxon>Bacillati</taxon>
        <taxon>Actinomycetota</taxon>
        <taxon>Actinomycetes</taxon>
        <taxon>Mycobacteriales</taxon>
        <taxon>Mycobacteriaceae</taxon>
        <taxon>Mycobacterium</taxon>
    </lineage>
</organism>
<dbReference type="RefSeq" id="WP_269894632.1">
    <property type="nucleotide sequence ID" value="NZ_JAPZPY010000005.1"/>
</dbReference>
<accession>A0ABT4PTR4</accession>
<proteinExistence type="predicted"/>
<feature type="domain" description="STAS" evidence="1">
    <location>
        <begin position="6"/>
        <end position="69"/>
    </location>
</feature>
<dbReference type="InterPro" id="IPR036513">
    <property type="entry name" value="STAS_dom_sf"/>
</dbReference>
<reference evidence="2" key="1">
    <citation type="submission" date="2022-12" db="EMBL/GenBank/DDBJ databases">
        <authorList>
            <person name="Deng Y."/>
            <person name="Zhang Y.-Q."/>
        </authorList>
    </citation>
    <scope>NUCLEOTIDE SEQUENCE</scope>
    <source>
        <strain evidence="2">CPCC 205372</strain>
    </source>
</reference>
<evidence type="ECO:0000313" key="2">
    <source>
        <dbReference type="EMBL" id="MCZ8379973.1"/>
    </source>
</evidence>
<dbReference type="PROSITE" id="PS50801">
    <property type="entry name" value="STAS"/>
    <property type="match status" value="1"/>
</dbReference>
<dbReference type="Gene3D" id="3.30.750.24">
    <property type="entry name" value="STAS domain"/>
    <property type="match status" value="1"/>
</dbReference>
<gene>
    <name evidence="2" type="ORF">O6P37_13965</name>
</gene>
<evidence type="ECO:0000259" key="1">
    <source>
        <dbReference type="PROSITE" id="PS50801"/>
    </source>
</evidence>
<dbReference type="InterPro" id="IPR002645">
    <property type="entry name" value="STAS_dom"/>
</dbReference>
<protein>
    <submittedName>
        <fullName evidence="2">STAS domain-containing protein</fullName>
    </submittedName>
</protein>
<dbReference type="EMBL" id="JAPZPY010000005">
    <property type="protein sequence ID" value="MCZ8379973.1"/>
    <property type="molecule type" value="Genomic_DNA"/>
</dbReference>
<keyword evidence="3" id="KW-1185">Reference proteome</keyword>
<evidence type="ECO:0000313" key="3">
    <source>
        <dbReference type="Proteomes" id="UP001142153"/>
    </source>
</evidence>
<dbReference type="Proteomes" id="UP001142153">
    <property type="component" value="Unassembled WGS sequence"/>
</dbReference>
<sequence>MPTLLTLDTARRDDGRLVLRAAGEIDLSNIDDFDQALSAATATLEQDDERLIVDLSALEYLDSAAINALFVRGEQIHVIAPQLLMSTLAMTGLTELVPVEAAPPA</sequence>